<dbReference type="SUPFAM" id="SSF53335">
    <property type="entry name" value="S-adenosyl-L-methionine-dependent methyltransferases"/>
    <property type="match status" value="1"/>
</dbReference>
<evidence type="ECO:0000256" key="2">
    <source>
        <dbReference type="ARBA" id="ARBA00022679"/>
    </source>
</evidence>
<name>A0A089M0N2_9BACL</name>
<evidence type="ECO:0000313" key="4">
    <source>
        <dbReference type="EMBL" id="AIQ67326.1"/>
    </source>
</evidence>
<sequence>MGEIDTWSKVDGYFNSKLLAADPVLDTVLDANAGAGLPAIDVAPNQGKLLYLLAKMTGAANILEIGTLGGYSTIWLARALPEAGRLVSLEYEHKHVVVAEDNLRLAGLADKTEVIEGPALESLAALEARGAAPFDFIFIDADKPNNPHYLKWALKLACPGAVIVADNVVRGGEVVQADSKDDRVQGIRQFMDLLAAEPRVEAVALQTVGSKGYDGFVLGLVTA</sequence>
<dbReference type="HOGENOM" id="CLU_067676_8_0_9"/>
<gene>
    <name evidence="4" type="ORF">PGRAT_06490</name>
</gene>
<dbReference type="PANTHER" id="PTHR10509:SF14">
    <property type="entry name" value="CAFFEOYL-COA O-METHYLTRANSFERASE 3-RELATED"/>
    <property type="match status" value="1"/>
</dbReference>
<keyword evidence="3" id="KW-0949">S-adenosyl-L-methionine</keyword>
<dbReference type="Gene3D" id="3.40.50.150">
    <property type="entry name" value="Vaccinia Virus protein VP39"/>
    <property type="match status" value="1"/>
</dbReference>
<keyword evidence="5" id="KW-1185">Reference proteome</keyword>
<dbReference type="Proteomes" id="UP000029500">
    <property type="component" value="Chromosome"/>
</dbReference>
<protein>
    <submittedName>
        <fullName evidence="4">Methyltransferase</fullName>
    </submittedName>
</protein>
<dbReference type="AlphaFoldDB" id="A0A089M0N2"/>
<dbReference type="GO" id="GO:0008171">
    <property type="term" value="F:O-methyltransferase activity"/>
    <property type="evidence" value="ECO:0007669"/>
    <property type="project" value="InterPro"/>
</dbReference>
<organism evidence="4 5">
    <name type="scientific">Paenibacillus graminis</name>
    <dbReference type="NCBI Taxonomy" id="189425"/>
    <lineage>
        <taxon>Bacteria</taxon>
        <taxon>Bacillati</taxon>
        <taxon>Bacillota</taxon>
        <taxon>Bacilli</taxon>
        <taxon>Bacillales</taxon>
        <taxon>Paenibacillaceae</taxon>
        <taxon>Paenibacillus</taxon>
    </lineage>
</organism>
<dbReference type="PROSITE" id="PS51682">
    <property type="entry name" value="SAM_OMT_I"/>
    <property type="match status" value="1"/>
</dbReference>
<dbReference type="STRING" id="189425.PGRAT_06490"/>
<dbReference type="Pfam" id="PF01596">
    <property type="entry name" value="Methyltransf_3"/>
    <property type="match status" value="1"/>
</dbReference>
<dbReference type="PANTHER" id="PTHR10509">
    <property type="entry name" value="O-METHYLTRANSFERASE-RELATED"/>
    <property type="match status" value="1"/>
</dbReference>
<evidence type="ECO:0000256" key="3">
    <source>
        <dbReference type="ARBA" id="ARBA00022691"/>
    </source>
</evidence>
<proteinExistence type="predicted"/>
<dbReference type="GO" id="GO:0032259">
    <property type="term" value="P:methylation"/>
    <property type="evidence" value="ECO:0007669"/>
    <property type="project" value="UniProtKB-KW"/>
</dbReference>
<dbReference type="eggNOG" id="COG4122">
    <property type="taxonomic scope" value="Bacteria"/>
</dbReference>
<dbReference type="KEGG" id="pgm:PGRAT_06490"/>
<keyword evidence="1 4" id="KW-0489">Methyltransferase</keyword>
<dbReference type="EMBL" id="CP009287">
    <property type="protein sequence ID" value="AIQ67326.1"/>
    <property type="molecule type" value="Genomic_DNA"/>
</dbReference>
<accession>A0A089M0N2</accession>
<evidence type="ECO:0000313" key="5">
    <source>
        <dbReference type="Proteomes" id="UP000029500"/>
    </source>
</evidence>
<dbReference type="OrthoDB" id="9799672at2"/>
<dbReference type="RefSeq" id="WP_025708951.1">
    <property type="nucleotide sequence ID" value="NZ_CP009287.1"/>
</dbReference>
<dbReference type="InterPro" id="IPR002935">
    <property type="entry name" value="SAM_O-MeTrfase"/>
</dbReference>
<reference evidence="4 5" key="1">
    <citation type="submission" date="2014-08" db="EMBL/GenBank/DDBJ databases">
        <title>Comparative genomics of the Paenibacillus odorifer group.</title>
        <authorList>
            <person name="den Bakker H.C."/>
            <person name="Tsai Y.-C."/>
            <person name="Martin N."/>
            <person name="Korlach J."/>
            <person name="Wiedmann M."/>
        </authorList>
    </citation>
    <scope>NUCLEOTIDE SEQUENCE [LARGE SCALE GENOMIC DNA]</scope>
    <source>
        <strain evidence="4 5">DSM 15220</strain>
    </source>
</reference>
<keyword evidence="2 4" id="KW-0808">Transferase</keyword>
<dbReference type="InterPro" id="IPR029063">
    <property type="entry name" value="SAM-dependent_MTases_sf"/>
</dbReference>
<evidence type="ECO:0000256" key="1">
    <source>
        <dbReference type="ARBA" id="ARBA00022603"/>
    </source>
</evidence>
<dbReference type="InterPro" id="IPR050362">
    <property type="entry name" value="Cation-dep_OMT"/>
</dbReference>
<dbReference type="GO" id="GO:0008757">
    <property type="term" value="F:S-adenosylmethionine-dependent methyltransferase activity"/>
    <property type="evidence" value="ECO:0007669"/>
    <property type="project" value="TreeGrafter"/>
</dbReference>